<organism evidence="3 4">
    <name type="scientific">Geodermatophilus arenarius</name>
    <dbReference type="NCBI Taxonomy" id="1137990"/>
    <lineage>
        <taxon>Bacteria</taxon>
        <taxon>Bacillati</taxon>
        <taxon>Actinomycetota</taxon>
        <taxon>Actinomycetes</taxon>
        <taxon>Geodermatophilales</taxon>
        <taxon>Geodermatophilaceae</taxon>
        <taxon>Geodermatophilus</taxon>
    </lineage>
</organism>
<dbReference type="InterPro" id="IPR017517">
    <property type="entry name" value="Maleyloyr_isom"/>
</dbReference>
<accession>A0ABV9LJD6</accession>
<evidence type="ECO:0000259" key="2">
    <source>
        <dbReference type="Pfam" id="PF11716"/>
    </source>
</evidence>
<dbReference type="SUPFAM" id="SSF109854">
    <property type="entry name" value="DinB/YfiT-like putative metalloenzymes"/>
    <property type="match status" value="1"/>
</dbReference>
<dbReference type="InterPro" id="IPR024344">
    <property type="entry name" value="MDMPI_metal-binding"/>
</dbReference>
<dbReference type="Pfam" id="PF11716">
    <property type="entry name" value="MDMPI_N"/>
    <property type="match status" value="1"/>
</dbReference>
<dbReference type="RefSeq" id="WP_387987888.1">
    <property type="nucleotide sequence ID" value="NZ_JBHSGR010000006.1"/>
</dbReference>
<dbReference type="GO" id="GO:0016853">
    <property type="term" value="F:isomerase activity"/>
    <property type="evidence" value="ECO:0007669"/>
    <property type="project" value="UniProtKB-KW"/>
</dbReference>
<dbReference type="NCBIfam" id="TIGR03083">
    <property type="entry name" value="maleylpyruvate isomerase family mycothiol-dependent enzyme"/>
    <property type="match status" value="1"/>
</dbReference>
<proteinExistence type="predicted"/>
<keyword evidence="4" id="KW-1185">Reference proteome</keyword>
<gene>
    <name evidence="3" type="ORF">ACFO3M_07175</name>
</gene>
<evidence type="ECO:0000256" key="1">
    <source>
        <dbReference type="SAM" id="MobiDB-lite"/>
    </source>
</evidence>
<name>A0ABV9LJD6_9ACTN</name>
<dbReference type="EMBL" id="JBHSGR010000006">
    <property type="protein sequence ID" value="MFC4693165.1"/>
    <property type="molecule type" value="Genomic_DNA"/>
</dbReference>
<dbReference type="Proteomes" id="UP001596025">
    <property type="component" value="Unassembled WGS sequence"/>
</dbReference>
<protein>
    <submittedName>
        <fullName evidence="3">Maleylpyruvate isomerase family mycothiol-dependent enzyme</fullName>
    </submittedName>
</protein>
<dbReference type="Gene3D" id="1.20.120.450">
    <property type="entry name" value="dinb family like domain"/>
    <property type="match status" value="1"/>
</dbReference>
<reference evidence="4" key="1">
    <citation type="journal article" date="2019" name="Int. J. Syst. Evol. Microbiol.">
        <title>The Global Catalogue of Microorganisms (GCM) 10K type strain sequencing project: providing services to taxonomists for standard genome sequencing and annotation.</title>
        <authorList>
            <consortium name="The Broad Institute Genomics Platform"/>
            <consortium name="The Broad Institute Genome Sequencing Center for Infectious Disease"/>
            <person name="Wu L."/>
            <person name="Ma J."/>
        </authorList>
    </citation>
    <scope>NUCLEOTIDE SEQUENCE [LARGE SCALE GENOMIC DNA]</scope>
    <source>
        <strain evidence="4">CCUG 62763</strain>
    </source>
</reference>
<dbReference type="InterPro" id="IPR034660">
    <property type="entry name" value="DinB/YfiT-like"/>
</dbReference>
<feature type="region of interest" description="Disordered" evidence="1">
    <location>
        <begin position="214"/>
        <end position="256"/>
    </location>
</feature>
<keyword evidence="3" id="KW-0413">Isomerase</keyword>
<feature type="compositionally biased region" description="Low complexity" evidence="1">
    <location>
        <begin position="214"/>
        <end position="225"/>
    </location>
</feature>
<comment type="caution">
    <text evidence="3">The sequence shown here is derived from an EMBL/GenBank/DDBJ whole genome shotgun (WGS) entry which is preliminary data.</text>
</comment>
<feature type="domain" description="Mycothiol-dependent maleylpyruvate isomerase metal-binding" evidence="2">
    <location>
        <begin position="22"/>
        <end position="101"/>
    </location>
</feature>
<evidence type="ECO:0000313" key="4">
    <source>
        <dbReference type="Proteomes" id="UP001596025"/>
    </source>
</evidence>
<feature type="compositionally biased region" description="Basic residues" evidence="1">
    <location>
        <begin position="244"/>
        <end position="256"/>
    </location>
</feature>
<sequence>MAESLHEVDAHDLRSWVGQTYDGLADLLASGPAGTWDAPSLCAGWRVRHVVAHVTMPARLSAEQFGAEMAAAGGDFARLSDTVADRDASLPAAELLDALRSPVLHGWQPPGGGAAGALSHAVIHSLDVTVALGRPPVAPAGAVVAVLDRLAAADGAVFGLDLTGVRLEAADTAWSRGDGEVVRADSGPLVALLSGRTLPTAGCCAAAEGRWPPAGPGRAAAGPGPAATPPLSGPGVPDGCAGSPRRRTRRAARCRA</sequence>
<evidence type="ECO:0000313" key="3">
    <source>
        <dbReference type="EMBL" id="MFC4693165.1"/>
    </source>
</evidence>